<dbReference type="PROSITE" id="PS00065">
    <property type="entry name" value="D_2_HYDROXYACID_DH_1"/>
    <property type="match status" value="1"/>
</dbReference>
<dbReference type="SUPFAM" id="SSF51735">
    <property type="entry name" value="NAD(P)-binding Rossmann-fold domains"/>
    <property type="match status" value="1"/>
</dbReference>
<evidence type="ECO:0000256" key="3">
    <source>
        <dbReference type="RuleBase" id="RU003719"/>
    </source>
</evidence>
<evidence type="ECO:0008006" key="8">
    <source>
        <dbReference type="Google" id="ProtNLM"/>
    </source>
</evidence>
<dbReference type="Pfam" id="PF00389">
    <property type="entry name" value="2-Hacid_dh"/>
    <property type="match status" value="1"/>
</dbReference>
<accession>A0ABR3GHJ3</accession>
<dbReference type="InterPro" id="IPR029753">
    <property type="entry name" value="D-isomer_DH_CS"/>
</dbReference>
<evidence type="ECO:0000256" key="1">
    <source>
        <dbReference type="ARBA" id="ARBA00005854"/>
    </source>
</evidence>
<keyword evidence="2 3" id="KW-0560">Oxidoreductase</keyword>
<evidence type="ECO:0000256" key="2">
    <source>
        <dbReference type="ARBA" id="ARBA00023002"/>
    </source>
</evidence>
<keyword evidence="7" id="KW-1185">Reference proteome</keyword>
<evidence type="ECO:0000259" key="5">
    <source>
        <dbReference type="Pfam" id="PF02826"/>
    </source>
</evidence>
<organism evidence="6 7">
    <name type="scientific">Discina gigas</name>
    <dbReference type="NCBI Taxonomy" id="1032678"/>
    <lineage>
        <taxon>Eukaryota</taxon>
        <taxon>Fungi</taxon>
        <taxon>Dikarya</taxon>
        <taxon>Ascomycota</taxon>
        <taxon>Pezizomycotina</taxon>
        <taxon>Pezizomycetes</taxon>
        <taxon>Pezizales</taxon>
        <taxon>Discinaceae</taxon>
        <taxon>Discina</taxon>
    </lineage>
</organism>
<dbReference type="InterPro" id="IPR029752">
    <property type="entry name" value="D-isomer_DH_CS1"/>
</dbReference>
<evidence type="ECO:0000313" key="7">
    <source>
        <dbReference type="Proteomes" id="UP001447188"/>
    </source>
</evidence>
<evidence type="ECO:0000259" key="4">
    <source>
        <dbReference type="Pfam" id="PF00389"/>
    </source>
</evidence>
<dbReference type="InterPro" id="IPR006140">
    <property type="entry name" value="D-isomer_DH_NAD-bd"/>
</dbReference>
<dbReference type="EMBL" id="JBBBZM010000073">
    <property type="protein sequence ID" value="KAL0635303.1"/>
    <property type="molecule type" value="Genomic_DNA"/>
</dbReference>
<dbReference type="PANTHER" id="PTHR10996:SF257">
    <property type="entry name" value="GLYOXYLATE REDUCTASE 1"/>
    <property type="match status" value="1"/>
</dbReference>
<name>A0ABR3GHJ3_9PEZI</name>
<proteinExistence type="inferred from homology"/>
<dbReference type="InterPro" id="IPR050223">
    <property type="entry name" value="D-isomer_2-hydroxyacid_DH"/>
</dbReference>
<evidence type="ECO:0000313" key="6">
    <source>
        <dbReference type="EMBL" id="KAL0635303.1"/>
    </source>
</evidence>
<feature type="domain" description="D-isomer specific 2-hydroxyacid dehydrogenase NAD-binding" evidence="5">
    <location>
        <begin position="136"/>
        <end position="311"/>
    </location>
</feature>
<dbReference type="Proteomes" id="UP001447188">
    <property type="component" value="Unassembled WGS sequence"/>
</dbReference>
<dbReference type="Pfam" id="PF02826">
    <property type="entry name" value="2-Hacid_dh_C"/>
    <property type="match status" value="1"/>
</dbReference>
<dbReference type="SUPFAM" id="SSF52283">
    <property type="entry name" value="Formate/glycerate dehydrogenase catalytic domain-like"/>
    <property type="match status" value="1"/>
</dbReference>
<reference evidence="6 7" key="1">
    <citation type="submission" date="2024-02" db="EMBL/GenBank/DDBJ databases">
        <title>Discinaceae phylogenomics.</title>
        <authorList>
            <person name="Dirks A.C."/>
            <person name="James T.Y."/>
        </authorList>
    </citation>
    <scope>NUCLEOTIDE SEQUENCE [LARGE SCALE GENOMIC DNA]</scope>
    <source>
        <strain evidence="6 7">ACD0624</strain>
    </source>
</reference>
<comment type="similarity">
    <text evidence="1 3">Belongs to the D-isomer specific 2-hydroxyacid dehydrogenase family.</text>
</comment>
<dbReference type="Gene3D" id="3.40.50.720">
    <property type="entry name" value="NAD(P)-binding Rossmann-like Domain"/>
    <property type="match status" value="2"/>
</dbReference>
<sequence length="362" mass="39054">MTRPIALLIGIIDHAQKEWDALNDIADLKHITTGTRESVIADFKSGKYDGVVAIYRTFDSAKITGRFDADLVSQLPNSVRFVCHNGAGYDQIDIEPCTARGKHSPAPAPVSGSSEIGIFVSHTPSAVNNATANIAIMLLLMTLRQAHRAEASLRAGNWRGDLPLGHDPDNKVLGILGMGGIGTAFSVRAQPFGMNLVYHNRKPVPDAANPTGARYIADLGTFLGSCDMLSIHMPLTEKTRHFLGKKELALCKDGVVIVNTARGAVIDEAALVEALESGKVSGVGLDVYEDEPAIHKGLLAREDLVLLPHIGTWTIETQRKMEILVIENVRSAVEKGKVVTMVFEQKGKEEEIAARGKASPRL</sequence>
<feature type="domain" description="D-isomer specific 2-hydroxyacid dehydrogenase catalytic" evidence="4">
    <location>
        <begin position="13"/>
        <end position="101"/>
    </location>
</feature>
<comment type="caution">
    <text evidence="6">The sequence shown here is derived from an EMBL/GenBank/DDBJ whole genome shotgun (WGS) entry which is preliminary data.</text>
</comment>
<dbReference type="PROSITE" id="PS00671">
    <property type="entry name" value="D_2_HYDROXYACID_DH_3"/>
    <property type="match status" value="1"/>
</dbReference>
<dbReference type="InterPro" id="IPR006139">
    <property type="entry name" value="D-isomer_2_OHA_DH_cat_dom"/>
</dbReference>
<dbReference type="PANTHER" id="PTHR10996">
    <property type="entry name" value="2-HYDROXYACID DEHYDROGENASE-RELATED"/>
    <property type="match status" value="1"/>
</dbReference>
<protein>
    <recommendedName>
        <fullName evidence="8">Glyoxylate reductase</fullName>
    </recommendedName>
</protein>
<dbReference type="InterPro" id="IPR036291">
    <property type="entry name" value="NAD(P)-bd_dom_sf"/>
</dbReference>
<dbReference type="CDD" id="cd12168">
    <property type="entry name" value="Mand_dh_like"/>
    <property type="match status" value="1"/>
</dbReference>
<gene>
    <name evidence="6" type="ORF">Q9L58_005791</name>
</gene>